<accession>A0A426XPA4</accession>
<name>A0A426XPA4_ENSVE</name>
<evidence type="ECO:0000313" key="2">
    <source>
        <dbReference type="Proteomes" id="UP000287651"/>
    </source>
</evidence>
<evidence type="ECO:0000313" key="1">
    <source>
        <dbReference type="EMBL" id="RRT41329.1"/>
    </source>
</evidence>
<protein>
    <submittedName>
        <fullName evidence="1">Uncharacterized protein</fullName>
    </submittedName>
</protein>
<dbReference type="AlphaFoldDB" id="A0A426XPA4"/>
<organism evidence="1 2">
    <name type="scientific">Ensete ventricosum</name>
    <name type="common">Abyssinian banana</name>
    <name type="synonym">Musa ensete</name>
    <dbReference type="NCBI Taxonomy" id="4639"/>
    <lineage>
        <taxon>Eukaryota</taxon>
        <taxon>Viridiplantae</taxon>
        <taxon>Streptophyta</taxon>
        <taxon>Embryophyta</taxon>
        <taxon>Tracheophyta</taxon>
        <taxon>Spermatophyta</taxon>
        <taxon>Magnoliopsida</taxon>
        <taxon>Liliopsida</taxon>
        <taxon>Zingiberales</taxon>
        <taxon>Musaceae</taxon>
        <taxon>Ensete</taxon>
    </lineage>
</organism>
<gene>
    <name evidence="1" type="ORF">B296_00008136</name>
</gene>
<dbReference type="Proteomes" id="UP000287651">
    <property type="component" value="Unassembled WGS sequence"/>
</dbReference>
<reference evidence="1 2" key="1">
    <citation type="journal article" date="2014" name="Agronomy (Basel)">
        <title>A Draft Genome Sequence for Ensete ventricosum, the Drought-Tolerant Tree Against Hunger.</title>
        <authorList>
            <person name="Harrison J."/>
            <person name="Moore K.A."/>
            <person name="Paszkiewicz K."/>
            <person name="Jones T."/>
            <person name="Grant M."/>
            <person name="Ambacheew D."/>
            <person name="Muzemil S."/>
            <person name="Studholme D.J."/>
        </authorList>
    </citation>
    <scope>NUCLEOTIDE SEQUENCE [LARGE SCALE GENOMIC DNA]</scope>
</reference>
<comment type="caution">
    <text evidence="1">The sequence shown here is derived from an EMBL/GenBank/DDBJ whole genome shotgun (WGS) entry which is preliminary data.</text>
</comment>
<proteinExistence type="predicted"/>
<dbReference type="EMBL" id="AMZH03018660">
    <property type="protein sequence ID" value="RRT41329.1"/>
    <property type="molecule type" value="Genomic_DNA"/>
</dbReference>
<sequence length="139" mass="15264">MLSPALPAPALLSGRLAVLPVVDVDGEGDCFPLSRATFIGIWYPLEGPRLLLCSPRLLAVTHQLFDAMPCRARRSHCDQRHLRLGSVANCGAADLSWIGSIEKHIRWFRVCLVWPPPGALLALLAAWRTRANTEIAETC</sequence>